<keyword evidence="2" id="KW-1185">Reference proteome</keyword>
<gene>
    <name evidence="1" type="ORF">PIB30_064992</name>
</gene>
<organism evidence="1 2">
    <name type="scientific">Stylosanthes scabra</name>
    <dbReference type="NCBI Taxonomy" id="79078"/>
    <lineage>
        <taxon>Eukaryota</taxon>
        <taxon>Viridiplantae</taxon>
        <taxon>Streptophyta</taxon>
        <taxon>Embryophyta</taxon>
        <taxon>Tracheophyta</taxon>
        <taxon>Spermatophyta</taxon>
        <taxon>Magnoliopsida</taxon>
        <taxon>eudicotyledons</taxon>
        <taxon>Gunneridae</taxon>
        <taxon>Pentapetalae</taxon>
        <taxon>rosids</taxon>
        <taxon>fabids</taxon>
        <taxon>Fabales</taxon>
        <taxon>Fabaceae</taxon>
        <taxon>Papilionoideae</taxon>
        <taxon>50 kb inversion clade</taxon>
        <taxon>dalbergioids sensu lato</taxon>
        <taxon>Dalbergieae</taxon>
        <taxon>Pterocarpus clade</taxon>
        <taxon>Stylosanthes</taxon>
    </lineage>
</organism>
<protein>
    <submittedName>
        <fullName evidence="1">Uncharacterized protein</fullName>
    </submittedName>
</protein>
<accession>A0ABU6QLV0</accession>
<proteinExistence type="predicted"/>
<comment type="caution">
    <text evidence="1">The sequence shown here is derived from an EMBL/GenBank/DDBJ whole genome shotgun (WGS) entry which is preliminary data.</text>
</comment>
<dbReference type="EMBL" id="JASCZI010000642">
    <property type="protein sequence ID" value="MED6112803.1"/>
    <property type="molecule type" value="Genomic_DNA"/>
</dbReference>
<evidence type="ECO:0000313" key="2">
    <source>
        <dbReference type="Proteomes" id="UP001341840"/>
    </source>
</evidence>
<reference evidence="1 2" key="1">
    <citation type="journal article" date="2023" name="Plants (Basel)">
        <title>Bridging the Gap: Combining Genomics and Transcriptomics Approaches to Understand Stylosanthes scabra, an Orphan Legume from the Brazilian Caatinga.</title>
        <authorList>
            <person name="Ferreira-Neto J.R.C."/>
            <person name="da Silva M.D."/>
            <person name="Binneck E."/>
            <person name="de Melo N.F."/>
            <person name="da Silva R.H."/>
            <person name="de Melo A.L.T.M."/>
            <person name="Pandolfi V."/>
            <person name="Bustamante F.O."/>
            <person name="Brasileiro-Vidal A.C."/>
            <person name="Benko-Iseppon A.M."/>
        </authorList>
    </citation>
    <scope>NUCLEOTIDE SEQUENCE [LARGE SCALE GENOMIC DNA]</scope>
    <source>
        <tissue evidence="1">Leaves</tissue>
    </source>
</reference>
<dbReference type="Proteomes" id="UP001341840">
    <property type="component" value="Unassembled WGS sequence"/>
</dbReference>
<name>A0ABU6QLV0_9FABA</name>
<sequence length="87" mass="9799">MGDWDVCGCTRQPRNNNTRDSALLVMQWMTMGTKFTHALIDAMKEEKARLSLTLKMLMSKCNQVRGRLLINSEAHAKKEHGSSGAFT</sequence>
<evidence type="ECO:0000313" key="1">
    <source>
        <dbReference type="EMBL" id="MED6112803.1"/>
    </source>
</evidence>